<evidence type="ECO:0000313" key="3">
    <source>
        <dbReference type="Proteomes" id="UP000095552"/>
    </source>
</evidence>
<dbReference type="PANTHER" id="PTHR24260:SF136">
    <property type="entry name" value="GH08193P-RELATED"/>
    <property type="match status" value="1"/>
</dbReference>
<feature type="domain" description="Peptidase S1" evidence="1">
    <location>
        <begin position="28"/>
        <end position="274"/>
    </location>
</feature>
<evidence type="ECO:0000313" key="2">
    <source>
        <dbReference type="EMBL" id="OEJ99911.1"/>
    </source>
</evidence>
<keyword evidence="3" id="KW-1185">Reference proteome</keyword>
<comment type="caution">
    <text evidence="2">The sequence shown here is derived from an EMBL/GenBank/DDBJ whole genome shotgun (WGS) entry which is preliminary data.</text>
</comment>
<dbReference type="OrthoDB" id="9813836at2"/>
<organism evidence="2 3">
    <name type="scientific">Roseivirga misakiensis</name>
    <dbReference type="NCBI Taxonomy" id="1563681"/>
    <lineage>
        <taxon>Bacteria</taxon>
        <taxon>Pseudomonadati</taxon>
        <taxon>Bacteroidota</taxon>
        <taxon>Cytophagia</taxon>
        <taxon>Cytophagales</taxon>
        <taxon>Roseivirgaceae</taxon>
        <taxon>Roseivirga</taxon>
    </lineage>
</organism>
<protein>
    <recommendedName>
        <fullName evidence="1">Peptidase S1 domain-containing protein</fullName>
    </recommendedName>
</protein>
<dbReference type="SUPFAM" id="SSF50494">
    <property type="entry name" value="Trypsin-like serine proteases"/>
    <property type="match status" value="1"/>
</dbReference>
<accession>A0A1E5SLC8</accession>
<dbReference type="InterPro" id="IPR001254">
    <property type="entry name" value="Trypsin_dom"/>
</dbReference>
<sequence length="275" mass="30639">MKKFLVLIPILTLTAFTIPKDSLKPFGIIRHDKDTKEYIELGNRPEYNCVGRYSESIESNDYAVGILISPKWVLTASHFVQTTSFWKFGDNFYKTKRIIKHPKLKPGSEEAQWNGWDMALIELEKPVLDIIPAKRYYGNKELGQTITKVGYGYIGNGKDGMDTPRKQEKLGGQNIIDAIGGTFEDRKFSTDVMVCDFDNPDNSESNHFGSPIPLELEIGGSKGDSGGGIFIEENGETYLAGIVSGALNRQIKYGAVMALARVSTANQWIDSVIEK</sequence>
<dbReference type="InterPro" id="IPR009003">
    <property type="entry name" value="Peptidase_S1_PA"/>
</dbReference>
<dbReference type="RefSeq" id="WP_069835374.1">
    <property type="nucleotide sequence ID" value="NZ_MDGQ01000005.1"/>
</dbReference>
<dbReference type="InterPro" id="IPR001314">
    <property type="entry name" value="Peptidase_S1A"/>
</dbReference>
<gene>
    <name evidence="2" type="ORF">BFP71_10210</name>
</gene>
<dbReference type="PROSITE" id="PS50240">
    <property type="entry name" value="TRYPSIN_DOM"/>
    <property type="match status" value="1"/>
</dbReference>
<evidence type="ECO:0000259" key="1">
    <source>
        <dbReference type="PROSITE" id="PS50240"/>
    </source>
</evidence>
<dbReference type="PANTHER" id="PTHR24260">
    <property type="match status" value="1"/>
</dbReference>
<dbReference type="PRINTS" id="PR00722">
    <property type="entry name" value="CHYMOTRYPSIN"/>
</dbReference>
<dbReference type="AlphaFoldDB" id="A0A1E5SLC8"/>
<dbReference type="Pfam" id="PF00089">
    <property type="entry name" value="Trypsin"/>
    <property type="match status" value="1"/>
</dbReference>
<dbReference type="GO" id="GO:0004252">
    <property type="term" value="F:serine-type endopeptidase activity"/>
    <property type="evidence" value="ECO:0007669"/>
    <property type="project" value="InterPro"/>
</dbReference>
<reference evidence="2 3" key="1">
    <citation type="submission" date="2016-08" db="EMBL/GenBank/DDBJ databases">
        <title>Draft genome of Fabibacter sp. strain SK-8.</title>
        <authorList>
            <person name="Wong S.-K."/>
            <person name="Hamasaki K."/>
            <person name="Yoshizawa S."/>
        </authorList>
    </citation>
    <scope>NUCLEOTIDE SEQUENCE [LARGE SCALE GENOMIC DNA]</scope>
    <source>
        <strain evidence="2 3">SK-8</strain>
    </source>
</reference>
<name>A0A1E5SLC8_9BACT</name>
<proteinExistence type="predicted"/>
<dbReference type="InterPro" id="IPR051333">
    <property type="entry name" value="CLIP_Serine_Protease"/>
</dbReference>
<dbReference type="GO" id="GO:0006508">
    <property type="term" value="P:proteolysis"/>
    <property type="evidence" value="ECO:0007669"/>
    <property type="project" value="InterPro"/>
</dbReference>
<dbReference type="EMBL" id="MDGQ01000005">
    <property type="protein sequence ID" value="OEJ99911.1"/>
    <property type="molecule type" value="Genomic_DNA"/>
</dbReference>
<dbReference type="SMART" id="SM00020">
    <property type="entry name" value="Tryp_SPc"/>
    <property type="match status" value="1"/>
</dbReference>
<dbReference type="Gene3D" id="2.40.10.10">
    <property type="entry name" value="Trypsin-like serine proteases"/>
    <property type="match status" value="1"/>
</dbReference>
<dbReference type="Proteomes" id="UP000095552">
    <property type="component" value="Unassembled WGS sequence"/>
</dbReference>
<dbReference type="STRING" id="1563681.BFP71_10210"/>
<dbReference type="InterPro" id="IPR043504">
    <property type="entry name" value="Peptidase_S1_PA_chymotrypsin"/>
</dbReference>